<keyword evidence="2" id="KW-1185">Reference proteome</keyword>
<name>A0A915L609_ROMCU</name>
<accession>A0A915L609</accession>
<evidence type="ECO:0000313" key="3">
    <source>
        <dbReference type="WBParaSite" id="nRc.2.0.1.t46207-RA"/>
    </source>
</evidence>
<reference evidence="3" key="1">
    <citation type="submission" date="2022-11" db="UniProtKB">
        <authorList>
            <consortium name="WormBaseParasite"/>
        </authorList>
    </citation>
    <scope>IDENTIFICATION</scope>
</reference>
<organism evidence="2 3">
    <name type="scientific">Romanomermis culicivorax</name>
    <name type="common">Nematode worm</name>
    <dbReference type="NCBI Taxonomy" id="13658"/>
    <lineage>
        <taxon>Eukaryota</taxon>
        <taxon>Metazoa</taxon>
        <taxon>Ecdysozoa</taxon>
        <taxon>Nematoda</taxon>
        <taxon>Enoplea</taxon>
        <taxon>Dorylaimia</taxon>
        <taxon>Mermithida</taxon>
        <taxon>Mermithoidea</taxon>
        <taxon>Mermithidae</taxon>
        <taxon>Romanomermis</taxon>
    </lineage>
</organism>
<dbReference type="GO" id="GO:0007030">
    <property type="term" value="P:Golgi organization"/>
    <property type="evidence" value="ECO:0007669"/>
    <property type="project" value="TreeGrafter"/>
</dbReference>
<protein>
    <submittedName>
        <fullName evidence="3">Uncharacterized protein</fullName>
    </submittedName>
</protein>
<feature type="chain" id="PRO_5037333234" evidence="1">
    <location>
        <begin position="16"/>
        <end position="135"/>
    </location>
</feature>
<evidence type="ECO:0000256" key="1">
    <source>
        <dbReference type="SAM" id="SignalP"/>
    </source>
</evidence>
<dbReference type="PANTHER" id="PTHR17985">
    <property type="entry name" value="SER/THR-RICH PROTEIN T10 IN DGCR REGION"/>
    <property type="match status" value="1"/>
</dbReference>
<dbReference type="WBParaSite" id="nRc.2.0.1.t46207-RA">
    <property type="protein sequence ID" value="nRc.2.0.1.t46207-RA"/>
    <property type="gene ID" value="nRc.2.0.1.g46207"/>
</dbReference>
<proteinExistence type="predicted"/>
<evidence type="ECO:0000313" key="2">
    <source>
        <dbReference type="Proteomes" id="UP000887565"/>
    </source>
</evidence>
<dbReference type="Pfam" id="PF05742">
    <property type="entry name" value="TANGO2"/>
    <property type="match status" value="1"/>
</dbReference>
<keyword evidence="1" id="KW-0732">Signal</keyword>
<feature type="signal peptide" evidence="1">
    <location>
        <begin position="1"/>
        <end position="15"/>
    </location>
</feature>
<sequence>MILLLLLLASKETRDMEPGKEGGTWLGMNALGNIAFLQNINFPQPENTDDLKGRGDLVRNYLHKSNTGETSAAMYATEIDKQGLLYSGFSLTLIERSNIPGVNNNIENAPWHLIHFSNREDKGIKYLPPGNRFLC</sequence>
<dbReference type="InterPro" id="IPR008551">
    <property type="entry name" value="TANGO2"/>
</dbReference>
<dbReference type="AlphaFoldDB" id="A0A915L609"/>
<dbReference type="Proteomes" id="UP000887565">
    <property type="component" value="Unplaced"/>
</dbReference>
<dbReference type="GO" id="GO:0005794">
    <property type="term" value="C:Golgi apparatus"/>
    <property type="evidence" value="ECO:0007669"/>
    <property type="project" value="TreeGrafter"/>
</dbReference>
<dbReference type="GO" id="GO:0009306">
    <property type="term" value="P:protein secretion"/>
    <property type="evidence" value="ECO:0007669"/>
    <property type="project" value="TreeGrafter"/>
</dbReference>
<dbReference type="PANTHER" id="PTHR17985:SF8">
    <property type="entry name" value="TRANSPORT AND GOLGI ORGANIZATION PROTEIN 2 HOMOLOG"/>
    <property type="match status" value="1"/>
</dbReference>